<evidence type="ECO:0000256" key="1">
    <source>
        <dbReference type="ARBA" id="ARBA00000632"/>
    </source>
</evidence>
<keyword evidence="2 6" id="KW-0929">Antimicrobial</keyword>
<feature type="transmembrane region" description="Helical" evidence="7">
    <location>
        <begin position="12"/>
        <end position="29"/>
    </location>
</feature>
<gene>
    <name evidence="8" type="ORF">PQQ63_15415</name>
</gene>
<protein>
    <recommendedName>
        <fullName evidence="6">Lysozyme</fullName>
        <ecNumber evidence="6">3.2.1.17</ecNumber>
    </recommendedName>
</protein>
<keyword evidence="7" id="KW-1133">Transmembrane helix</keyword>
<dbReference type="PANTHER" id="PTHR38107">
    <property type="match status" value="1"/>
</dbReference>
<evidence type="ECO:0000256" key="4">
    <source>
        <dbReference type="ARBA" id="ARBA00022801"/>
    </source>
</evidence>
<dbReference type="EC" id="3.2.1.17" evidence="6"/>
<reference evidence="8 9" key="1">
    <citation type="journal article" date="2024" name="Chem. Sci.">
        <title>Discovery of megapolipeptins by genome mining of a Burkholderiales bacteria collection.</title>
        <authorList>
            <person name="Paulo B.S."/>
            <person name="Recchia M.J.J."/>
            <person name="Lee S."/>
            <person name="Fergusson C.H."/>
            <person name="Romanowski S.B."/>
            <person name="Hernandez A."/>
            <person name="Krull N."/>
            <person name="Liu D.Y."/>
            <person name="Cavanagh H."/>
            <person name="Bos A."/>
            <person name="Gray C.A."/>
            <person name="Murphy B.T."/>
            <person name="Linington R.G."/>
            <person name="Eustaquio A.S."/>
        </authorList>
    </citation>
    <scope>NUCLEOTIDE SEQUENCE [LARGE SCALE GENOMIC DNA]</scope>
    <source>
        <strain evidence="8 9">RL17-338-BIC-A</strain>
    </source>
</reference>
<dbReference type="HAMAP" id="MF_04110">
    <property type="entry name" value="ENDOLYSIN_T4"/>
    <property type="match status" value="1"/>
</dbReference>
<dbReference type="InterPro" id="IPR034690">
    <property type="entry name" value="Endolysin_T4_type"/>
</dbReference>
<dbReference type="PANTHER" id="PTHR38107:SF3">
    <property type="entry name" value="LYSOZYME RRRD-RELATED"/>
    <property type="match status" value="1"/>
</dbReference>
<dbReference type="RefSeq" id="WP_408337067.1">
    <property type="nucleotide sequence ID" value="NZ_JAQQCF010000012.1"/>
</dbReference>
<dbReference type="Proteomes" id="UP001629432">
    <property type="component" value="Unassembled WGS sequence"/>
</dbReference>
<dbReference type="InterPro" id="IPR051018">
    <property type="entry name" value="Bacteriophage_GH24"/>
</dbReference>
<accession>A0ABW9DSL3</accession>
<evidence type="ECO:0000256" key="3">
    <source>
        <dbReference type="ARBA" id="ARBA00022638"/>
    </source>
</evidence>
<evidence type="ECO:0000256" key="6">
    <source>
        <dbReference type="RuleBase" id="RU003788"/>
    </source>
</evidence>
<comment type="similarity">
    <text evidence="6">Belongs to the glycosyl hydrolase 24 family.</text>
</comment>
<evidence type="ECO:0000256" key="7">
    <source>
        <dbReference type="SAM" id="Phobius"/>
    </source>
</evidence>
<comment type="caution">
    <text evidence="8">The sequence shown here is derived from an EMBL/GenBank/DDBJ whole genome shotgun (WGS) entry which is preliminary data.</text>
</comment>
<keyword evidence="5 6" id="KW-0326">Glycosidase</keyword>
<evidence type="ECO:0000256" key="5">
    <source>
        <dbReference type="ARBA" id="ARBA00023295"/>
    </source>
</evidence>
<name>A0ABW9DSL3_9BURK</name>
<dbReference type="InterPro" id="IPR002196">
    <property type="entry name" value="Glyco_hydro_24"/>
</dbReference>
<dbReference type="InterPro" id="IPR023347">
    <property type="entry name" value="Lysozyme_dom_sf"/>
</dbReference>
<dbReference type="CDD" id="cd16900">
    <property type="entry name" value="endolysin_R21-like"/>
    <property type="match status" value="1"/>
</dbReference>
<dbReference type="Pfam" id="PF00959">
    <property type="entry name" value="Phage_lysozyme"/>
    <property type="match status" value="1"/>
</dbReference>
<dbReference type="Gene3D" id="1.10.530.40">
    <property type="match status" value="1"/>
</dbReference>
<evidence type="ECO:0000256" key="2">
    <source>
        <dbReference type="ARBA" id="ARBA00022529"/>
    </source>
</evidence>
<evidence type="ECO:0000313" key="8">
    <source>
        <dbReference type="EMBL" id="MFM0638090.1"/>
    </source>
</evidence>
<proteinExistence type="inferred from homology"/>
<keyword evidence="7" id="KW-0812">Transmembrane</keyword>
<sequence>MSDIRQPPRKRTLAAIVGTVAASVLITNVPKFEGKMNVAAPDPIGVVTACYGETHNVHLGQRFTDAECIARLDPRLAEFAEGADRCTPLSQRTPLQRAAIVDFSYNEGVGGYCRSSIAANFRAGNVAAACRSFNESPTGKPQYIYAGGESLPGLKVRRAKERRWCEGTYP</sequence>
<keyword evidence="9" id="KW-1185">Reference proteome</keyword>
<dbReference type="EMBL" id="JAQQCF010000012">
    <property type="protein sequence ID" value="MFM0638090.1"/>
    <property type="molecule type" value="Genomic_DNA"/>
</dbReference>
<keyword evidence="4 6" id="KW-0378">Hydrolase</keyword>
<organism evidence="8 9">
    <name type="scientific">Paraburkholderia metrosideri</name>
    <dbReference type="NCBI Taxonomy" id="580937"/>
    <lineage>
        <taxon>Bacteria</taxon>
        <taxon>Pseudomonadati</taxon>
        <taxon>Pseudomonadota</taxon>
        <taxon>Betaproteobacteria</taxon>
        <taxon>Burkholderiales</taxon>
        <taxon>Burkholderiaceae</taxon>
        <taxon>Paraburkholderia</taxon>
    </lineage>
</organism>
<keyword evidence="7" id="KW-0472">Membrane</keyword>
<keyword evidence="3 6" id="KW-0081">Bacteriolytic enzyme</keyword>
<dbReference type="SUPFAM" id="SSF53955">
    <property type="entry name" value="Lysozyme-like"/>
    <property type="match status" value="1"/>
</dbReference>
<dbReference type="InterPro" id="IPR023346">
    <property type="entry name" value="Lysozyme-like_dom_sf"/>
</dbReference>
<comment type="catalytic activity">
    <reaction evidence="1 6">
        <text>Hydrolysis of (1-&gt;4)-beta-linkages between N-acetylmuramic acid and N-acetyl-D-glucosamine residues in a peptidoglycan and between N-acetyl-D-glucosamine residues in chitodextrins.</text>
        <dbReference type="EC" id="3.2.1.17"/>
    </reaction>
</comment>
<evidence type="ECO:0000313" key="9">
    <source>
        <dbReference type="Proteomes" id="UP001629432"/>
    </source>
</evidence>